<organism evidence="2 3">
    <name type="scientific">Colletotrichum karsti</name>
    <dbReference type="NCBI Taxonomy" id="1095194"/>
    <lineage>
        <taxon>Eukaryota</taxon>
        <taxon>Fungi</taxon>
        <taxon>Dikarya</taxon>
        <taxon>Ascomycota</taxon>
        <taxon>Pezizomycotina</taxon>
        <taxon>Sordariomycetes</taxon>
        <taxon>Hypocreomycetidae</taxon>
        <taxon>Glomerellales</taxon>
        <taxon>Glomerellaceae</taxon>
        <taxon>Colletotrichum</taxon>
        <taxon>Colletotrichum boninense species complex</taxon>
    </lineage>
</organism>
<proteinExistence type="predicted"/>
<dbReference type="RefSeq" id="XP_038742249.1">
    <property type="nucleotide sequence ID" value="XM_038892366.1"/>
</dbReference>
<feature type="region of interest" description="Disordered" evidence="1">
    <location>
        <begin position="1"/>
        <end position="23"/>
    </location>
</feature>
<comment type="caution">
    <text evidence="2">The sequence shown here is derived from an EMBL/GenBank/DDBJ whole genome shotgun (WGS) entry which is preliminary data.</text>
</comment>
<dbReference type="Proteomes" id="UP000781932">
    <property type="component" value="Unassembled WGS sequence"/>
</dbReference>
<sequence>MHLPFRSQASAQECPEPSFPEDISFDDNHKPDFVVIPSEDGVADLKNKVLEEVFKSLEDPNIEREQLEEMLRFHAHTGPASQSLDPYMDNIEERMEILKWMKTASFKMSNVPGDKTTTKINPELITTLVWASFVLAPIEVLRAWRTRHRRGECMKDLLSVIEDLGYHLPRLVKSFGRRNDCPKIEDEIVRARDGDVCPLTKVENRFGDNDDTTIMYHIHPFSNEAVLEQTHAALKVLSCFWGCDFTTRCRKLLTKSGLEDPKNIVTLSLVAVPGLKEGFCTIEPLSVSADGLTMRARHRLLRFSNLIESESATVSLDEDPRDVLQPRFMMDLYFPVRLVQVRTNQVIHDGFEFEITSDDPETLPSSDLLELQHRVFMITALSGLLDTSILSRDEASEGFDPRSD</sequence>
<evidence type="ECO:0000256" key="1">
    <source>
        <dbReference type="SAM" id="MobiDB-lite"/>
    </source>
</evidence>
<dbReference type="OrthoDB" id="4851229at2759"/>
<keyword evidence="3" id="KW-1185">Reference proteome</keyword>
<dbReference type="AlphaFoldDB" id="A0A9P6LGR1"/>
<name>A0A9P6LGR1_9PEZI</name>
<evidence type="ECO:0008006" key="4">
    <source>
        <dbReference type="Google" id="ProtNLM"/>
    </source>
</evidence>
<reference evidence="2" key="1">
    <citation type="submission" date="2020-03" db="EMBL/GenBank/DDBJ databases">
        <authorList>
            <person name="He L."/>
        </authorList>
    </citation>
    <scope>NUCLEOTIDE SEQUENCE</scope>
    <source>
        <strain evidence="2">CkLH20</strain>
    </source>
</reference>
<dbReference type="EMBL" id="JAATWM020000035">
    <property type="protein sequence ID" value="KAF9872788.1"/>
    <property type="molecule type" value="Genomic_DNA"/>
</dbReference>
<protein>
    <recommendedName>
        <fullName evidence="4">HNH nuclease domain-containing protein</fullName>
    </recommendedName>
</protein>
<reference evidence="2" key="2">
    <citation type="submission" date="2020-11" db="EMBL/GenBank/DDBJ databases">
        <title>Whole genome sequencing of Colletotrichum sp.</title>
        <authorList>
            <person name="Li H."/>
        </authorList>
    </citation>
    <scope>NUCLEOTIDE SEQUENCE</scope>
    <source>
        <strain evidence="2">CkLH20</strain>
    </source>
</reference>
<accession>A0A9P6LGR1</accession>
<evidence type="ECO:0000313" key="3">
    <source>
        <dbReference type="Proteomes" id="UP000781932"/>
    </source>
</evidence>
<gene>
    <name evidence="2" type="ORF">CkaCkLH20_09651</name>
</gene>
<dbReference type="GeneID" id="62165440"/>
<evidence type="ECO:0000313" key="2">
    <source>
        <dbReference type="EMBL" id="KAF9872788.1"/>
    </source>
</evidence>